<keyword evidence="5" id="KW-0808">Transferase</keyword>
<sequence>MNKDLKKILIFFTIWRSSLFLIAFFAVLFIPVFGGMFPYADKVLIPTYLPSWIWGFGNFDGVHYIKIAEEGYKAQFTQAFFPLFPLVISILGYGLTTFFNFYLAFFIAGILVANISFVLSLYFLFKLFNLDYNRELSIKSIYLLIAFPTAFYFSSIYTEATFLLFIVLSLLFMRKKNFLTSGIFISLASATKVIGFLLIPTLLWEIYLTYKNDGLKESNKLIKAVIGLIIAPMGMLSYMYYLKISFGSPFYFITSQPAFGTERSIDRLVLLPQIFFRYLKIFITTPINSGVFFNALLEFSFSVFILTLLIIFMRRMRLSYWFFTALNFILPTLTGTLLSMPRFVLMSFLIFPLVVEKLGKHYITLVIFFLILQIILFTLFIRGYWIA</sequence>
<feature type="transmembrane region" description="Helical" evidence="10">
    <location>
        <begin position="76"/>
        <end position="95"/>
    </location>
</feature>
<evidence type="ECO:0000256" key="9">
    <source>
        <dbReference type="ARBA" id="ARBA00023136"/>
    </source>
</evidence>
<feature type="transmembrane region" description="Helical" evidence="10">
    <location>
        <begin position="361"/>
        <end position="381"/>
    </location>
</feature>
<gene>
    <name evidence="11" type="ORF">US19_C0006G0012</name>
</gene>
<dbReference type="UniPathway" id="UPA00196"/>
<feature type="transmembrane region" description="Helical" evidence="10">
    <location>
        <begin position="9"/>
        <end position="33"/>
    </location>
</feature>
<dbReference type="PANTHER" id="PTHR12468">
    <property type="entry name" value="GPI MANNOSYLTRANSFERASE 2"/>
    <property type="match status" value="1"/>
</dbReference>
<organism evidence="11 12">
    <name type="scientific">Candidatus Daviesbacteria bacterium GW2011_GWB1_36_5</name>
    <dbReference type="NCBI Taxonomy" id="1618426"/>
    <lineage>
        <taxon>Bacteria</taxon>
        <taxon>Candidatus Daviesiibacteriota</taxon>
    </lineage>
</organism>
<evidence type="ECO:0000256" key="4">
    <source>
        <dbReference type="ARBA" id="ARBA00022676"/>
    </source>
</evidence>
<evidence type="ECO:0000256" key="6">
    <source>
        <dbReference type="ARBA" id="ARBA00022692"/>
    </source>
</evidence>
<keyword evidence="4" id="KW-0328">Glycosyltransferase</keyword>
<evidence type="ECO:0008006" key="13">
    <source>
        <dbReference type="Google" id="ProtNLM"/>
    </source>
</evidence>
<dbReference type="PANTHER" id="PTHR12468:SF2">
    <property type="entry name" value="GPI MANNOSYLTRANSFERASE 2"/>
    <property type="match status" value="1"/>
</dbReference>
<protein>
    <recommendedName>
        <fullName evidence="13">Glycosyltransferase RgtA/B/C/D-like domain-containing protein</fullName>
    </recommendedName>
</protein>
<dbReference type="GO" id="GO:0016020">
    <property type="term" value="C:membrane"/>
    <property type="evidence" value="ECO:0007669"/>
    <property type="project" value="GOC"/>
</dbReference>
<dbReference type="GO" id="GO:0004376">
    <property type="term" value="F:GPI mannosyltransferase activity"/>
    <property type="evidence" value="ECO:0007669"/>
    <property type="project" value="InterPro"/>
</dbReference>
<keyword evidence="6 10" id="KW-0812">Transmembrane</keyword>
<feature type="transmembrane region" description="Helical" evidence="10">
    <location>
        <begin position="320"/>
        <end position="341"/>
    </location>
</feature>
<evidence type="ECO:0000256" key="3">
    <source>
        <dbReference type="ARBA" id="ARBA00022502"/>
    </source>
</evidence>
<keyword evidence="7" id="KW-0256">Endoplasmic reticulum</keyword>
<evidence type="ECO:0000256" key="8">
    <source>
        <dbReference type="ARBA" id="ARBA00022989"/>
    </source>
</evidence>
<dbReference type="GO" id="GO:0006506">
    <property type="term" value="P:GPI anchor biosynthetic process"/>
    <property type="evidence" value="ECO:0007669"/>
    <property type="project" value="UniProtKB-UniPathway"/>
</dbReference>
<name>A0A0G0FA25_9BACT</name>
<keyword evidence="9 10" id="KW-0472">Membrane</keyword>
<comment type="caution">
    <text evidence="11">The sequence shown here is derived from an EMBL/GenBank/DDBJ whole genome shotgun (WGS) entry which is preliminary data.</text>
</comment>
<keyword evidence="3" id="KW-0337">GPI-anchor biosynthesis</keyword>
<comment type="subcellular location">
    <subcellularLocation>
        <location evidence="1">Endoplasmic reticulum membrane</location>
        <topology evidence="1">Multi-pass membrane protein</topology>
    </subcellularLocation>
</comment>
<feature type="transmembrane region" description="Helical" evidence="10">
    <location>
        <begin position="101"/>
        <end position="125"/>
    </location>
</feature>
<reference evidence="11 12" key="1">
    <citation type="journal article" date="2015" name="Nature">
        <title>rRNA introns, odd ribosomes, and small enigmatic genomes across a large radiation of phyla.</title>
        <authorList>
            <person name="Brown C.T."/>
            <person name="Hug L.A."/>
            <person name="Thomas B.C."/>
            <person name="Sharon I."/>
            <person name="Castelle C.J."/>
            <person name="Singh A."/>
            <person name="Wilkins M.J."/>
            <person name="Williams K.H."/>
            <person name="Banfield J.F."/>
        </authorList>
    </citation>
    <scope>NUCLEOTIDE SEQUENCE [LARGE SCALE GENOMIC DNA]</scope>
</reference>
<feature type="transmembrane region" description="Helical" evidence="10">
    <location>
        <begin position="183"/>
        <end position="209"/>
    </location>
</feature>
<dbReference type="AlphaFoldDB" id="A0A0G0FA25"/>
<keyword evidence="8 10" id="KW-1133">Transmembrane helix</keyword>
<evidence type="ECO:0000256" key="1">
    <source>
        <dbReference type="ARBA" id="ARBA00004477"/>
    </source>
</evidence>
<evidence type="ECO:0000256" key="7">
    <source>
        <dbReference type="ARBA" id="ARBA00022824"/>
    </source>
</evidence>
<evidence type="ECO:0000313" key="11">
    <source>
        <dbReference type="EMBL" id="KKQ10370.1"/>
    </source>
</evidence>
<dbReference type="GO" id="GO:0031501">
    <property type="term" value="C:mannosyltransferase complex"/>
    <property type="evidence" value="ECO:0007669"/>
    <property type="project" value="TreeGrafter"/>
</dbReference>
<dbReference type="EMBL" id="LBSA01000006">
    <property type="protein sequence ID" value="KKQ10370.1"/>
    <property type="molecule type" value="Genomic_DNA"/>
</dbReference>
<feature type="transmembrane region" description="Helical" evidence="10">
    <location>
        <begin position="221"/>
        <end position="241"/>
    </location>
</feature>
<evidence type="ECO:0000313" key="12">
    <source>
        <dbReference type="Proteomes" id="UP000034492"/>
    </source>
</evidence>
<dbReference type="GO" id="GO:0000009">
    <property type="term" value="F:alpha-1,6-mannosyltransferase activity"/>
    <property type="evidence" value="ECO:0007669"/>
    <property type="project" value="InterPro"/>
</dbReference>
<evidence type="ECO:0000256" key="5">
    <source>
        <dbReference type="ARBA" id="ARBA00022679"/>
    </source>
</evidence>
<feature type="transmembrane region" description="Helical" evidence="10">
    <location>
        <begin position="45"/>
        <end position="64"/>
    </location>
</feature>
<feature type="transmembrane region" description="Helical" evidence="10">
    <location>
        <begin position="291"/>
        <end position="313"/>
    </location>
</feature>
<proteinExistence type="predicted"/>
<evidence type="ECO:0000256" key="2">
    <source>
        <dbReference type="ARBA" id="ARBA00004687"/>
    </source>
</evidence>
<dbReference type="InterPro" id="IPR007315">
    <property type="entry name" value="PIG-V/Gpi18"/>
</dbReference>
<feature type="transmembrane region" description="Helical" evidence="10">
    <location>
        <begin position="141"/>
        <end position="171"/>
    </location>
</feature>
<accession>A0A0G0FA25</accession>
<comment type="pathway">
    <text evidence="2">Glycolipid biosynthesis; glycosylphosphatidylinositol-anchor biosynthesis.</text>
</comment>
<dbReference type="Proteomes" id="UP000034492">
    <property type="component" value="Unassembled WGS sequence"/>
</dbReference>
<evidence type="ECO:0000256" key="10">
    <source>
        <dbReference type="SAM" id="Phobius"/>
    </source>
</evidence>